<gene>
    <name evidence="1" type="ORF">AVDCRST_MAG86-996</name>
</gene>
<protein>
    <recommendedName>
        <fullName evidence="2">Membrane-bound metal-dependent hydrolase YdjM, induced during SOS response</fullName>
    </recommendedName>
</protein>
<evidence type="ECO:0000313" key="1">
    <source>
        <dbReference type="EMBL" id="CAA9565284.1"/>
    </source>
</evidence>
<accession>A0A6J4UZN2</accession>
<proteinExistence type="predicted"/>
<sequence>MTPLGHLAVSYSAGKPLSRPLRVSLPHLVLGGVAPDIDFLLLPFSSFNTLHRSLTHNLFFVVATALLFALWRSASASVFFSALLGGCGHLLIDSLFDSNPSNGVGVALLWPLSQGFFSPFNLTPGVCPSWSELLAAARCNASLIFWEVPFYLSALLLRFASRSS</sequence>
<name>A0A6J4UZN2_9DEIN</name>
<reference evidence="1" key="1">
    <citation type="submission" date="2020-02" db="EMBL/GenBank/DDBJ databases">
        <authorList>
            <person name="Meier V. D."/>
        </authorList>
    </citation>
    <scope>NUCLEOTIDE SEQUENCE</scope>
    <source>
        <strain evidence="1">AVDCRST_MAG86</strain>
    </source>
</reference>
<dbReference type="InterPro" id="IPR007404">
    <property type="entry name" value="YdjM-like"/>
</dbReference>
<evidence type="ECO:0008006" key="2">
    <source>
        <dbReference type="Google" id="ProtNLM"/>
    </source>
</evidence>
<organism evidence="1">
    <name type="scientific">uncultured Truepera sp</name>
    <dbReference type="NCBI Taxonomy" id="543023"/>
    <lineage>
        <taxon>Bacteria</taxon>
        <taxon>Thermotogati</taxon>
        <taxon>Deinococcota</taxon>
        <taxon>Deinococci</taxon>
        <taxon>Trueperales</taxon>
        <taxon>Trueperaceae</taxon>
        <taxon>Truepera</taxon>
        <taxon>environmental samples</taxon>
    </lineage>
</organism>
<dbReference type="AlphaFoldDB" id="A0A6J4UZN2"/>
<dbReference type="EMBL" id="CADCWP010000070">
    <property type="protein sequence ID" value="CAA9565284.1"/>
    <property type="molecule type" value="Genomic_DNA"/>
</dbReference>
<dbReference type="Pfam" id="PF04307">
    <property type="entry name" value="YdjM"/>
    <property type="match status" value="1"/>
</dbReference>